<evidence type="ECO:0000313" key="3">
    <source>
        <dbReference type="Proteomes" id="UP000187209"/>
    </source>
</evidence>
<dbReference type="SUPFAM" id="SSF57756">
    <property type="entry name" value="Retrovirus zinc finger-like domains"/>
    <property type="match status" value="1"/>
</dbReference>
<proteinExistence type="predicted"/>
<dbReference type="EMBL" id="MPUH01000008">
    <property type="protein sequence ID" value="OMJ95770.1"/>
    <property type="molecule type" value="Genomic_DNA"/>
</dbReference>
<dbReference type="PANTHER" id="PTHR13491:SF0">
    <property type="entry name" value="ZINC FINGER CCHC DOMAIN-CONTAINING PROTEIN 10"/>
    <property type="match status" value="1"/>
</dbReference>
<keyword evidence="3" id="KW-1185">Reference proteome</keyword>
<dbReference type="InterPro" id="IPR036875">
    <property type="entry name" value="Znf_CCHC_sf"/>
</dbReference>
<organism evidence="2 3">
    <name type="scientific">Stentor coeruleus</name>
    <dbReference type="NCBI Taxonomy" id="5963"/>
    <lineage>
        <taxon>Eukaryota</taxon>
        <taxon>Sar</taxon>
        <taxon>Alveolata</taxon>
        <taxon>Ciliophora</taxon>
        <taxon>Postciliodesmatophora</taxon>
        <taxon>Heterotrichea</taxon>
        <taxon>Heterotrichida</taxon>
        <taxon>Stentoridae</taxon>
        <taxon>Stentor</taxon>
    </lineage>
</organism>
<feature type="compositionally biased region" description="Low complexity" evidence="1">
    <location>
        <begin position="132"/>
        <end position="143"/>
    </location>
</feature>
<dbReference type="GO" id="GO:0003676">
    <property type="term" value="F:nucleic acid binding"/>
    <property type="evidence" value="ECO:0007669"/>
    <property type="project" value="InterPro"/>
</dbReference>
<name>A0A1R2D3H9_9CILI</name>
<dbReference type="PANTHER" id="PTHR13491">
    <property type="entry name" value="ZCCHC10 PROTEIN"/>
    <property type="match status" value="1"/>
</dbReference>
<dbReference type="OrthoDB" id="311455at2759"/>
<dbReference type="GO" id="GO:0008270">
    <property type="term" value="F:zinc ion binding"/>
    <property type="evidence" value="ECO:0007669"/>
    <property type="project" value="InterPro"/>
</dbReference>
<protein>
    <recommendedName>
        <fullName evidence="4">CCHC-type domain-containing protein</fullName>
    </recommendedName>
</protein>
<comment type="caution">
    <text evidence="2">The sequence shown here is derived from an EMBL/GenBank/DDBJ whole genome shotgun (WGS) entry which is preliminary data.</text>
</comment>
<dbReference type="Proteomes" id="UP000187209">
    <property type="component" value="Unassembled WGS sequence"/>
</dbReference>
<feature type="region of interest" description="Disordered" evidence="1">
    <location>
        <begin position="46"/>
        <end position="143"/>
    </location>
</feature>
<gene>
    <name evidence="2" type="ORF">SteCoe_849</name>
</gene>
<accession>A0A1R2D3H9</accession>
<dbReference type="AlphaFoldDB" id="A0A1R2D3H9"/>
<feature type="compositionally biased region" description="Basic and acidic residues" evidence="1">
    <location>
        <begin position="73"/>
        <end position="92"/>
    </location>
</feature>
<dbReference type="InterPro" id="IPR039715">
    <property type="entry name" value="ZCCHC10"/>
</dbReference>
<reference evidence="2 3" key="1">
    <citation type="submission" date="2016-11" db="EMBL/GenBank/DDBJ databases">
        <title>The macronuclear genome of Stentor coeruleus: a giant cell with tiny introns.</title>
        <authorList>
            <person name="Slabodnick M."/>
            <person name="Ruby J.G."/>
            <person name="Reiff S.B."/>
            <person name="Swart E.C."/>
            <person name="Gosai S."/>
            <person name="Prabakaran S."/>
            <person name="Witkowska E."/>
            <person name="Larue G.E."/>
            <person name="Fisher S."/>
            <person name="Freeman R.M."/>
            <person name="Gunawardena J."/>
            <person name="Chu W."/>
            <person name="Stover N.A."/>
            <person name="Gregory B.D."/>
            <person name="Nowacki M."/>
            <person name="Derisi J."/>
            <person name="Roy S.W."/>
            <person name="Marshall W.F."/>
            <person name="Sood P."/>
        </authorList>
    </citation>
    <scope>NUCLEOTIDE SEQUENCE [LARGE SCALE GENOMIC DNA]</scope>
    <source>
        <strain evidence="2">WM001</strain>
    </source>
</reference>
<evidence type="ECO:0000313" key="2">
    <source>
        <dbReference type="EMBL" id="OMJ95770.1"/>
    </source>
</evidence>
<sequence>MSRKNDQLPHCQRCLQKGHWSYECPNPPAYVYRPSVRMQYLDPSLKPKISVTPPESPKQQDQSEKVAFIPSKLPEDTKKTEILDQPTKELASKTKIKSKRKSSSSSSSRSSSRDRDSYSSGSYLRKSRSRSSRSSSSDSSSSH</sequence>
<dbReference type="Pfam" id="PF13917">
    <property type="entry name" value="zf-CCHC_3"/>
    <property type="match status" value="1"/>
</dbReference>
<evidence type="ECO:0000256" key="1">
    <source>
        <dbReference type="SAM" id="MobiDB-lite"/>
    </source>
</evidence>
<evidence type="ECO:0008006" key="4">
    <source>
        <dbReference type="Google" id="ProtNLM"/>
    </source>
</evidence>